<organism evidence="12 13">
    <name type="scientific">Ladona fulva</name>
    <name type="common">Scarce chaser dragonfly</name>
    <name type="synonym">Libellula fulva</name>
    <dbReference type="NCBI Taxonomy" id="123851"/>
    <lineage>
        <taxon>Eukaryota</taxon>
        <taxon>Metazoa</taxon>
        <taxon>Ecdysozoa</taxon>
        <taxon>Arthropoda</taxon>
        <taxon>Hexapoda</taxon>
        <taxon>Insecta</taxon>
        <taxon>Pterygota</taxon>
        <taxon>Palaeoptera</taxon>
        <taxon>Odonata</taxon>
        <taxon>Epiprocta</taxon>
        <taxon>Anisoptera</taxon>
        <taxon>Libelluloidea</taxon>
        <taxon>Libellulidae</taxon>
        <taxon>Ladona</taxon>
    </lineage>
</organism>
<comment type="caution">
    <text evidence="12">The sequence shown here is derived from an EMBL/GenBank/DDBJ whole genome shotgun (WGS) entry which is preliminary data.</text>
</comment>
<comment type="subcellular location">
    <subcellularLocation>
        <location evidence="1">Nucleus membrane</location>
    </subcellularLocation>
</comment>
<reference evidence="12" key="2">
    <citation type="submission" date="2017-10" db="EMBL/GenBank/DDBJ databases">
        <title>Ladona fulva Genome sequencing and assembly.</title>
        <authorList>
            <person name="Murali S."/>
            <person name="Richards S."/>
            <person name="Bandaranaike D."/>
            <person name="Bellair M."/>
            <person name="Blankenburg K."/>
            <person name="Chao H."/>
            <person name="Dinh H."/>
            <person name="Doddapaneni H."/>
            <person name="Dugan-Rocha S."/>
            <person name="Elkadiri S."/>
            <person name="Gnanaolivu R."/>
            <person name="Hernandez B."/>
            <person name="Skinner E."/>
            <person name="Javaid M."/>
            <person name="Lee S."/>
            <person name="Li M."/>
            <person name="Ming W."/>
            <person name="Munidasa M."/>
            <person name="Muniz J."/>
            <person name="Nguyen L."/>
            <person name="Hughes D."/>
            <person name="Osuji N."/>
            <person name="Pu L.-L."/>
            <person name="Puazo M."/>
            <person name="Qu C."/>
            <person name="Quiroz J."/>
            <person name="Raj R."/>
            <person name="Weissenberger G."/>
            <person name="Xin Y."/>
            <person name="Zou X."/>
            <person name="Han Y."/>
            <person name="Worley K."/>
            <person name="Muzny D."/>
            <person name="Gibbs R."/>
        </authorList>
    </citation>
    <scope>NUCLEOTIDE SEQUENCE</scope>
    <source>
        <strain evidence="12">Sampled in the wild</strain>
    </source>
</reference>
<feature type="topological domain" description="Cytoplasmic" evidence="8">
    <location>
        <begin position="1"/>
        <end position="1429"/>
    </location>
</feature>
<keyword evidence="7" id="KW-0539">Nucleus</keyword>
<evidence type="ECO:0000313" key="12">
    <source>
        <dbReference type="EMBL" id="KAG8236159.1"/>
    </source>
</evidence>
<dbReference type="CDD" id="cd00176">
    <property type="entry name" value="SPEC"/>
    <property type="match status" value="2"/>
</dbReference>
<dbReference type="InterPro" id="IPR012315">
    <property type="entry name" value="KASH"/>
</dbReference>
<evidence type="ECO:0000256" key="4">
    <source>
        <dbReference type="ARBA" id="ARBA00022737"/>
    </source>
</evidence>
<keyword evidence="6 8" id="KW-0472">Membrane</keyword>
<gene>
    <name evidence="12" type="ORF">J437_LFUL001566</name>
</gene>
<feature type="region of interest" description="Disordered" evidence="10">
    <location>
        <begin position="1305"/>
        <end position="1325"/>
    </location>
</feature>
<keyword evidence="9" id="KW-0175">Coiled coil</keyword>
<evidence type="ECO:0000256" key="3">
    <source>
        <dbReference type="ARBA" id="ARBA00022692"/>
    </source>
</evidence>
<protein>
    <recommendedName>
        <fullName evidence="11">KASH domain-containing protein</fullName>
    </recommendedName>
</protein>
<dbReference type="PANTHER" id="PTHR47535:SF1">
    <property type="entry name" value="NESPRIN-1"/>
    <property type="match status" value="1"/>
</dbReference>
<dbReference type="PANTHER" id="PTHR47535">
    <property type="entry name" value="MUSCLE-SPECIFIC PROTEIN 300 KDA, ISOFORM G"/>
    <property type="match status" value="1"/>
</dbReference>
<dbReference type="Proteomes" id="UP000792457">
    <property type="component" value="Unassembled WGS sequence"/>
</dbReference>
<feature type="compositionally biased region" description="Polar residues" evidence="10">
    <location>
        <begin position="1306"/>
        <end position="1317"/>
    </location>
</feature>
<dbReference type="InterPro" id="IPR018159">
    <property type="entry name" value="Spectrin/alpha-actinin"/>
</dbReference>
<evidence type="ECO:0000256" key="7">
    <source>
        <dbReference type="ARBA" id="ARBA00023242"/>
    </source>
</evidence>
<dbReference type="PROSITE" id="PS51049">
    <property type="entry name" value="KASH"/>
    <property type="match status" value="1"/>
</dbReference>
<reference evidence="12" key="1">
    <citation type="submission" date="2013-04" db="EMBL/GenBank/DDBJ databases">
        <authorList>
            <person name="Qu J."/>
            <person name="Murali S.C."/>
            <person name="Bandaranaike D."/>
            <person name="Bellair M."/>
            <person name="Blankenburg K."/>
            <person name="Chao H."/>
            <person name="Dinh H."/>
            <person name="Doddapaneni H."/>
            <person name="Downs B."/>
            <person name="Dugan-Rocha S."/>
            <person name="Elkadiri S."/>
            <person name="Gnanaolivu R.D."/>
            <person name="Hernandez B."/>
            <person name="Javaid M."/>
            <person name="Jayaseelan J.C."/>
            <person name="Lee S."/>
            <person name="Li M."/>
            <person name="Ming W."/>
            <person name="Munidasa M."/>
            <person name="Muniz J."/>
            <person name="Nguyen L."/>
            <person name="Ongeri F."/>
            <person name="Osuji N."/>
            <person name="Pu L.-L."/>
            <person name="Puazo M."/>
            <person name="Qu C."/>
            <person name="Quiroz J."/>
            <person name="Raj R."/>
            <person name="Weissenberger G."/>
            <person name="Xin Y."/>
            <person name="Zou X."/>
            <person name="Han Y."/>
            <person name="Richards S."/>
            <person name="Worley K."/>
            <person name="Muzny D."/>
            <person name="Gibbs R."/>
        </authorList>
    </citation>
    <scope>NUCLEOTIDE SEQUENCE</scope>
    <source>
        <strain evidence="12">Sampled in the wild</strain>
    </source>
</reference>
<dbReference type="GO" id="GO:0051015">
    <property type="term" value="F:actin filament binding"/>
    <property type="evidence" value="ECO:0007669"/>
    <property type="project" value="TreeGrafter"/>
</dbReference>
<evidence type="ECO:0000256" key="5">
    <source>
        <dbReference type="ARBA" id="ARBA00022989"/>
    </source>
</evidence>
<sequence>MSPQVCEENLAEQRARLGELRGLVAQIASDVGLEGGAVLQGEVEALGHRLEDVRESLATLAQVAESRVASSSSSSQGELAPITANLQSTHNFLSSVQQSLSAVEESNMKDAENQLHTLRNHLLSLGKSEGHIQNLKEKAIESSDSKPESSVSIVDILQLWQQVFRETFQQYHRLSASLVKSQDGAAALQLWQEYLLHVQSFLSESIPEDYNSLTEQQRLCEVHQNLLTAQQSILLSKSDDDVEGGDLITKKAAKSGQVMEQFNSLTNLHNETLARIMERHGKVRTRIMGWEKYRHDQEILLQWLREMEQEKQKLQLRYIHVRSLPNTISKIQALLDRIPEGEAQASNLHMQQLQLLDFCDEGLATSIRIEHAAIVQRISNLQAGLETWRDFLNRVSGLQHNHEEKSGRVQAVLREIHSKAVSQKPLSHTEMQATLRNLHMLQGELTSLVGELEDLGVTQEQLKDCVSPTDMKGISQKSWLLWQQHGDLEHQLALLSHQIEEKLGMHKMFDTRYSRFIIWVKDMESRLSRSAGTENAEELIQHLEGEEQEEVQLKEREVMWLLETGDKLLEMYEDDDYKKEVREKMKLVQDSWNLLNQLRKNRIAKLQELTQIMSSLESQLTDLRARLRHLESGLMTPLTFADCTKEEVELMLRNQEELQSRVDDEAPRVNEVVSLCEQFLVDGETYDVRLDSEYIQNARDNIIRRWKNIASLSSNKKRKIQLVWTLLVDMLKLCDDHEEWVNMELQTLEEITQNGPALSKECILNDIAHVEEVLNDIESRNPGLKILEQSYSKLTKEMGFNYSEMPIAAEGVPSEPLDDSVFPLPLKRVRSIIMCWNYLPKKAIESVQSLRFVLDLLLEFTNAHQRVIISLTQTDIQLTNLEHLCNKEEMLDGVLRLEKEVQAYNPLLQSMDSQGQELLERSRQGEGIAIQSMMKEYWTMWKEIERRLYELKASIPHDVEGKVQAKKYSEVDESVQVDTLKFEKDSSVQVDTLSPPLSFEGGQITSREAYLMELETALGECRGSLESLQSSIQSPTPQGDSVTPATTALVKMIGLCHSSMELVKHLSNLLIRECRVSEEEARTGEVNTLYMRYQELIALAKAREQHLRSIGDRARLTCPLCSKKNWQQLDNDLWRLEKWLDYAEGTQKSLGNVPTNIEQLEDAIQDNREFLMDLDSHKSIVVSLNIVGKHLADHTDDTAKANELRSRLDATNGRWEKVCQAGARWQTRLQTSLMENHEFHQIIDELVNWLEKTENSIRQTEPVDLTEELSVIEEKYNKFRELLADLEKCEPRVLSLQEAADHLLKQSPSRPGPSTSHEVGGSGHPAWERLTNLRLRLQSLRRICRVYVLKLGSVLGKDPSEIGLAAVGTLGSESLSRLSEELLDQTAQSGRTHLQGPVPTEQQHTNGDDEDEDRTVLSRSYRFLGRVLRASLPIQAALMLLLVGVASLVPSAEEDYSCAMANNFARSFETMLTYPDGPPPV</sequence>
<dbReference type="Gene3D" id="1.20.58.60">
    <property type="match status" value="4"/>
</dbReference>
<dbReference type="FunFam" id="1.20.58.60:FF:000171">
    <property type="entry name" value="Uncharacterized protein, isoform B"/>
    <property type="match status" value="1"/>
</dbReference>
<dbReference type="Pfam" id="PF10541">
    <property type="entry name" value="KASH"/>
    <property type="match status" value="1"/>
</dbReference>
<proteinExistence type="inferred from homology"/>
<feature type="region of interest" description="Disordered" evidence="10">
    <location>
        <begin position="1387"/>
        <end position="1413"/>
    </location>
</feature>
<keyword evidence="4" id="KW-0677">Repeat</keyword>
<dbReference type="Pfam" id="PF00435">
    <property type="entry name" value="Spectrin"/>
    <property type="match status" value="2"/>
</dbReference>
<dbReference type="SUPFAM" id="SSF46966">
    <property type="entry name" value="Spectrin repeat"/>
    <property type="match status" value="7"/>
</dbReference>
<feature type="topological domain" description="Perinuclear space" evidence="8">
    <location>
        <begin position="1452"/>
        <end position="1481"/>
    </location>
</feature>
<comment type="similarity">
    <text evidence="2">Belongs to the nesprin family.</text>
</comment>
<evidence type="ECO:0000256" key="2">
    <source>
        <dbReference type="ARBA" id="ARBA00008619"/>
    </source>
</evidence>
<feature type="domain" description="KASH" evidence="11">
    <location>
        <begin position="1421"/>
        <end position="1481"/>
    </location>
</feature>
<dbReference type="OrthoDB" id="6618337at2759"/>
<evidence type="ECO:0000259" key="11">
    <source>
        <dbReference type="PROSITE" id="PS51049"/>
    </source>
</evidence>
<keyword evidence="3 8" id="KW-0812">Transmembrane</keyword>
<dbReference type="EMBL" id="KZ308992">
    <property type="protein sequence ID" value="KAG8236159.1"/>
    <property type="molecule type" value="Genomic_DNA"/>
</dbReference>
<accession>A0A8K0KKW0</accession>
<keyword evidence="13" id="KW-1185">Reference proteome</keyword>
<dbReference type="InterPro" id="IPR052403">
    <property type="entry name" value="LINC-complex_assoc"/>
</dbReference>
<dbReference type="SMART" id="SM00150">
    <property type="entry name" value="SPEC"/>
    <property type="match status" value="5"/>
</dbReference>
<evidence type="ECO:0000256" key="9">
    <source>
        <dbReference type="SAM" id="Coils"/>
    </source>
</evidence>
<evidence type="ECO:0000256" key="10">
    <source>
        <dbReference type="SAM" id="MobiDB-lite"/>
    </source>
</evidence>
<evidence type="ECO:0000256" key="1">
    <source>
        <dbReference type="ARBA" id="ARBA00004126"/>
    </source>
</evidence>
<keyword evidence="5" id="KW-1133">Transmembrane helix</keyword>
<dbReference type="GO" id="GO:0034993">
    <property type="term" value="C:meiotic nuclear membrane microtubule tethering complex"/>
    <property type="evidence" value="ECO:0007669"/>
    <property type="project" value="TreeGrafter"/>
</dbReference>
<dbReference type="GO" id="GO:0007097">
    <property type="term" value="P:nuclear migration"/>
    <property type="evidence" value="ECO:0007669"/>
    <property type="project" value="TreeGrafter"/>
</dbReference>
<evidence type="ECO:0000313" key="13">
    <source>
        <dbReference type="Proteomes" id="UP000792457"/>
    </source>
</evidence>
<feature type="coiled-coil region" evidence="9">
    <location>
        <begin position="606"/>
        <end position="661"/>
    </location>
</feature>
<name>A0A8K0KKW0_LADFU</name>
<evidence type="ECO:0000256" key="8">
    <source>
        <dbReference type="PROSITE-ProRule" id="PRU00385"/>
    </source>
</evidence>
<dbReference type="InterPro" id="IPR002017">
    <property type="entry name" value="Spectrin_repeat"/>
</dbReference>
<dbReference type="GO" id="GO:0005737">
    <property type="term" value="C:cytoplasm"/>
    <property type="evidence" value="ECO:0007669"/>
    <property type="project" value="TreeGrafter"/>
</dbReference>
<dbReference type="GO" id="GO:0005640">
    <property type="term" value="C:nuclear outer membrane"/>
    <property type="evidence" value="ECO:0007669"/>
    <property type="project" value="TreeGrafter"/>
</dbReference>
<dbReference type="SMART" id="SM01249">
    <property type="entry name" value="KASH"/>
    <property type="match status" value="1"/>
</dbReference>
<evidence type="ECO:0000256" key="6">
    <source>
        <dbReference type="ARBA" id="ARBA00023136"/>
    </source>
</evidence>